<name>A0A8J2LJ73_9HEXA</name>
<gene>
    <name evidence="2" type="ORF">AFUS01_LOCUS46854</name>
</gene>
<protein>
    <recommendedName>
        <fullName evidence="4">Retinol dehydrogenase 12</fullName>
    </recommendedName>
</protein>
<proteinExistence type="predicted"/>
<keyword evidence="3" id="KW-1185">Reference proteome</keyword>
<evidence type="ECO:0000313" key="3">
    <source>
        <dbReference type="Proteomes" id="UP000708208"/>
    </source>
</evidence>
<evidence type="ECO:0008006" key="4">
    <source>
        <dbReference type="Google" id="ProtNLM"/>
    </source>
</evidence>
<dbReference type="GO" id="GO:0016491">
    <property type="term" value="F:oxidoreductase activity"/>
    <property type="evidence" value="ECO:0007669"/>
    <property type="project" value="UniProtKB-KW"/>
</dbReference>
<dbReference type="AlphaFoldDB" id="A0A8J2LJ73"/>
<dbReference type="EMBL" id="CAJVCH010571542">
    <property type="protein sequence ID" value="CAG7837797.1"/>
    <property type="molecule type" value="Genomic_DNA"/>
</dbReference>
<dbReference type="Proteomes" id="UP000708208">
    <property type="component" value="Unassembled WGS sequence"/>
</dbReference>
<dbReference type="PANTHER" id="PTHR43157:SF31">
    <property type="entry name" value="PHOSPHATIDYLINOSITOL-GLYCAN BIOSYNTHESIS CLASS F PROTEIN"/>
    <property type="match status" value="1"/>
</dbReference>
<accession>A0A8J2LJ73</accession>
<dbReference type="InterPro" id="IPR002347">
    <property type="entry name" value="SDR_fam"/>
</dbReference>
<evidence type="ECO:0000256" key="1">
    <source>
        <dbReference type="ARBA" id="ARBA00023002"/>
    </source>
</evidence>
<dbReference type="PANTHER" id="PTHR43157">
    <property type="entry name" value="PHOSPHATIDYLINOSITOL-GLYCAN BIOSYNTHESIS CLASS F PROTEIN-RELATED"/>
    <property type="match status" value="1"/>
</dbReference>
<evidence type="ECO:0000313" key="2">
    <source>
        <dbReference type="EMBL" id="CAG7837797.1"/>
    </source>
</evidence>
<comment type="caution">
    <text evidence="2">The sequence shown here is derived from an EMBL/GenBank/DDBJ whole genome shotgun (WGS) entry which is preliminary data.</text>
</comment>
<reference evidence="2" key="1">
    <citation type="submission" date="2021-06" db="EMBL/GenBank/DDBJ databases">
        <authorList>
            <person name="Hodson N. C."/>
            <person name="Mongue J. A."/>
            <person name="Jaron S. K."/>
        </authorList>
    </citation>
    <scope>NUCLEOTIDE SEQUENCE</scope>
</reference>
<sequence>MSFFETIGSGPRHVKDRWTHRYSQLDDRTGQEDVTGKVVVITGSNGGLGKVTALHMAKRRARVVMACRDVTKTENAVKEIKEKVPEADLTVIRLDLSDLDSVRACAKEILQKFPYVNILINNAGIMVTNPTVQRTAAGFERHLVTNYLGHVLLTMLLIDHLKLGSPSRIVLLSSMAAEGHKVNPEDLNWEKPKSLQFLHFGPYNDSKKLLMLFGKQLAQRLEGTQVHVYSLCPGVADTDLVDSFPPMVRFFIKAVKIQVGCSAEQGATTIMYCALSEKCAKESGKMYHYEKPWVRANRELEKEGDLAEKVWTSTEKLLGISFDTYLSPA</sequence>
<keyword evidence="1" id="KW-0560">Oxidoreductase</keyword>
<organism evidence="2 3">
    <name type="scientific">Allacma fusca</name>
    <dbReference type="NCBI Taxonomy" id="39272"/>
    <lineage>
        <taxon>Eukaryota</taxon>
        <taxon>Metazoa</taxon>
        <taxon>Ecdysozoa</taxon>
        <taxon>Arthropoda</taxon>
        <taxon>Hexapoda</taxon>
        <taxon>Collembola</taxon>
        <taxon>Symphypleona</taxon>
        <taxon>Sminthuridae</taxon>
        <taxon>Allacma</taxon>
    </lineage>
</organism>
<dbReference type="OrthoDB" id="191139at2759"/>
<dbReference type="Pfam" id="PF00106">
    <property type="entry name" value="adh_short"/>
    <property type="match status" value="1"/>
</dbReference>